<keyword evidence="1" id="KW-0677">Repeat</keyword>
<dbReference type="KEGG" id="dpx:DAPPUDRAFT_261997"/>
<name>E9HM36_DAPPU</name>
<evidence type="ECO:0000256" key="1">
    <source>
        <dbReference type="ARBA" id="ARBA00022737"/>
    </source>
</evidence>
<accession>E9HM36</accession>
<evidence type="ECO:0000256" key="2">
    <source>
        <dbReference type="ARBA" id="ARBA00023157"/>
    </source>
</evidence>
<dbReference type="OrthoDB" id="5804959at2759"/>
<dbReference type="PANTHER" id="PTHR24251:SF52">
    <property type="entry name" value="CUB DOMAIN-CONTAINING PROTEIN"/>
    <property type="match status" value="1"/>
</dbReference>
<feature type="domain" description="CUB" evidence="4">
    <location>
        <begin position="143"/>
        <end position="257"/>
    </location>
</feature>
<dbReference type="GO" id="GO:0038024">
    <property type="term" value="F:cargo receptor activity"/>
    <property type="evidence" value="ECO:0000318"/>
    <property type="project" value="GO_Central"/>
</dbReference>
<proteinExistence type="predicted"/>
<dbReference type="CDD" id="cd00041">
    <property type="entry name" value="CUB"/>
    <property type="match status" value="1"/>
</dbReference>
<dbReference type="SMART" id="SM00042">
    <property type="entry name" value="CUB"/>
    <property type="match status" value="2"/>
</dbReference>
<dbReference type="eggNOG" id="KOG4297">
    <property type="taxonomic scope" value="Eukaryota"/>
</dbReference>
<dbReference type="InParanoid" id="E9HM36"/>
<comment type="caution">
    <text evidence="3">Lacks conserved residue(s) required for the propagation of feature annotation.</text>
</comment>
<feature type="domain" description="CUB" evidence="4">
    <location>
        <begin position="16"/>
        <end position="129"/>
    </location>
</feature>
<dbReference type="InterPro" id="IPR000859">
    <property type="entry name" value="CUB_dom"/>
</dbReference>
<dbReference type="Pfam" id="PF00431">
    <property type="entry name" value="CUB"/>
    <property type="match status" value="2"/>
</dbReference>
<keyword evidence="2" id="KW-1015">Disulfide bond</keyword>
<dbReference type="AlphaFoldDB" id="E9HM36"/>
<evidence type="ECO:0000313" key="5">
    <source>
        <dbReference type="EMBL" id="EFX67171.1"/>
    </source>
</evidence>
<dbReference type="Gene3D" id="2.60.120.290">
    <property type="entry name" value="Spermadhesin, CUB domain"/>
    <property type="match status" value="2"/>
</dbReference>
<evidence type="ECO:0000259" key="4">
    <source>
        <dbReference type="PROSITE" id="PS01180"/>
    </source>
</evidence>
<sequence>MSPIQLKFRICGSEACGTMCTNLTSGGGVVQSPNFPGDYGNEERACGVTISAPAGWLIQLKFTTFNLEADVAAVSVNDGTTSVMPAATGNTIPDLVPVAIGMMRIIFQYYPSSKPITDIYNWQATFSVTGQGSLCYVQDPEGCGNVCTSVTPAGTGVIQSPNFPGDYGNDYKNCLVTIIVPAGKRIQVTFTNFNLETGIGSITVFNRSAVYLPRTSGNTIPAVATTSSNIVYMNFFTKASTKANTTIYNWKATYTAVHNHNISADYQKNDDYG</sequence>
<organism evidence="5 6">
    <name type="scientific">Daphnia pulex</name>
    <name type="common">Water flea</name>
    <dbReference type="NCBI Taxonomy" id="6669"/>
    <lineage>
        <taxon>Eukaryota</taxon>
        <taxon>Metazoa</taxon>
        <taxon>Ecdysozoa</taxon>
        <taxon>Arthropoda</taxon>
        <taxon>Crustacea</taxon>
        <taxon>Branchiopoda</taxon>
        <taxon>Diplostraca</taxon>
        <taxon>Cladocera</taxon>
        <taxon>Anomopoda</taxon>
        <taxon>Daphniidae</taxon>
        <taxon>Daphnia</taxon>
    </lineage>
</organism>
<dbReference type="PROSITE" id="PS01180">
    <property type="entry name" value="CUB"/>
    <property type="match status" value="2"/>
</dbReference>
<dbReference type="PANTHER" id="PTHR24251">
    <property type="entry name" value="OVOCHYMASE-RELATED"/>
    <property type="match status" value="1"/>
</dbReference>
<protein>
    <recommendedName>
        <fullName evidence="4">CUB domain-containing protein</fullName>
    </recommendedName>
</protein>
<dbReference type="InterPro" id="IPR035914">
    <property type="entry name" value="Sperma_CUB_dom_sf"/>
</dbReference>
<reference evidence="5 6" key="1">
    <citation type="journal article" date="2011" name="Science">
        <title>The ecoresponsive genome of Daphnia pulex.</title>
        <authorList>
            <person name="Colbourne J.K."/>
            <person name="Pfrender M.E."/>
            <person name="Gilbert D."/>
            <person name="Thomas W.K."/>
            <person name="Tucker A."/>
            <person name="Oakley T.H."/>
            <person name="Tokishita S."/>
            <person name="Aerts A."/>
            <person name="Arnold G.J."/>
            <person name="Basu M.K."/>
            <person name="Bauer D.J."/>
            <person name="Caceres C.E."/>
            <person name="Carmel L."/>
            <person name="Casola C."/>
            <person name="Choi J.H."/>
            <person name="Detter J.C."/>
            <person name="Dong Q."/>
            <person name="Dusheyko S."/>
            <person name="Eads B.D."/>
            <person name="Frohlich T."/>
            <person name="Geiler-Samerotte K.A."/>
            <person name="Gerlach D."/>
            <person name="Hatcher P."/>
            <person name="Jogdeo S."/>
            <person name="Krijgsveld J."/>
            <person name="Kriventseva E.V."/>
            <person name="Kultz D."/>
            <person name="Laforsch C."/>
            <person name="Lindquist E."/>
            <person name="Lopez J."/>
            <person name="Manak J.R."/>
            <person name="Muller J."/>
            <person name="Pangilinan J."/>
            <person name="Patwardhan R.P."/>
            <person name="Pitluck S."/>
            <person name="Pritham E.J."/>
            <person name="Rechtsteiner A."/>
            <person name="Rho M."/>
            <person name="Rogozin I.B."/>
            <person name="Sakarya O."/>
            <person name="Salamov A."/>
            <person name="Schaack S."/>
            <person name="Shapiro H."/>
            <person name="Shiga Y."/>
            <person name="Skalitzky C."/>
            <person name="Smith Z."/>
            <person name="Souvorov A."/>
            <person name="Sung W."/>
            <person name="Tang Z."/>
            <person name="Tsuchiya D."/>
            <person name="Tu H."/>
            <person name="Vos H."/>
            <person name="Wang M."/>
            <person name="Wolf Y.I."/>
            <person name="Yamagata H."/>
            <person name="Yamada T."/>
            <person name="Ye Y."/>
            <person name="Shaw J.R."/>
            <person name="Andrews J."/>
            <person name="Crease T.J."/>
            <person name="Tang H."/>
            <person name="Lucas S.M."/>
            <person name="Robertson H.M."/>
            <person name="Bork P."/>
            <person name="Koonin E.V."/>
            <person name="Zdobnov E.M."/>
            <person name="Grigoriev I.V."/>
            <person name="Lynch M."/>
            <person name="Boore J.L."/>
        </authorList>
    </citation>
    <scope>NUCLEOTIDE SEQUENCE [LARGE SCALE GENOMIC DNA]</scope>
</reference>
<dbReference type="HOGENOM" id="CLU_1062679_0_0_1"/>
<gene>
    <name evidence="5" type="ORF">DAPPUDRAFT_261997</name>
</gene>
<evidence type="ECO:0000313" key="6">
    <source>
        <dbReference type="Proteomes" id="UP000000305"/>
    </source>
</evidence>
<keyword evidence="6" id="KW-1185">Reference proteome</keyword>
<evidence type="ECO:0000256" key="3">
    <source>
        <dbReference type="PROSITE-ProRule" id="PRU00059"/>
    </source>
</evidence>
<dbReference type="EMBL" id="GL732684">
    <property type="protein sequence ID" value="EFX67171.1"/>
    <property type="molecule type" value="Genomic_DNA"/>
</dbReference>
<dbReference type="Proteomes" id="UP000000305">
    <property type="component" value="Unassembled WGS sequence"/>
</dbReference>
<dbReference type="SUPFAM" id="SSF49854">
    <property type="entry name" value="Spermadhesin, CUB domain"/>
    <property type="match status" value="2"/>
</dbReference>
<dbReference type="PhylomeDB" id="E9HM36"/>